<gene>
    <name evidence="1" type="ORF">AArcSt2_15270</name>
</gene>
<accession>A0AAE3G035</accession>
<evidence type="ECO:0000313" key="2">
    <source>
        <dbReference type="Proteomes" id="UP001203207"/>
    </source>
</evidence>
<reference evidence="1" key="1">
    <citation type="journal article" date="2022" name="Syst. Appl. Microbiol.">
        <title>Natronocalculus amylovorans gen. nov., sp. nov., and Natranaeroarchaeum aerophilus sp. nov., dominant culturable amylolytic natronoarchaea from hypersaline soda lakes in southwestern Siberia.</title>
        <authorList>
            <person name="Sorokin D.Y."/>
            <person name="Elcheninov A.G."/>
            <person name="Khizhniak T.V."/>
            <person name="Koenen M."/>
            <person name="Bale N.J."/>
            <person name="Damste J.S.S."/>
            <person name="Kublanov I.V."/>
        </authorList>
    </citation>
    <scope>NUCLEOTIDE SEQUENCE</scope>
    <source>
        <strain evidence="1">AArc-St2</strain>
    </source>
</reference>
<keyword evidence="2" id="KW-1185">Reference proteome</keyword>
<dbReference type="RefSeq" id="WP_250585883.1">
    <property type="nucleotide sequence ID" value="NZ_JAKRVX010000009.1"/>
</dbReference>
<sequence>MIDTIDHVLRKSQNVLIDTHPSVKQLGMTATRWYTRLWIHAATAIGDIRYDAPVDPAQLYWVDPKHIRRTVSWTEISTNRKRDEHPQFRNPKYRLAGRVFSGEWDRVDTRFNESTVYRSFLARFDRGVTWEETDFYKESTSAIKNGATLWGCSTRDEFDRRCKQLDTLYNRIASGGYKTQNELYEYNEQGVGFDHIGRVVWGEIAVNVGRDGEFIFQDGRNRLAMAKIQDLESVPVVILVRHKKWQRLRDQVVRGQIESSELQDQIRSHPDILDLV</sequence>
<proteinExistence type="predicted"/>
<evidence type="ECO:0000313" key="1">
    <source>
        <dbReference type="EMBL" id="MCL9818301.1"/>
    </source>
</evidence>
<comment type="caution">
    <text evidence="1">The sequence shown here is derived from an EMBL/GenBank/DDBJ whole genome shotgun (WGS) entry which is preliminary data.</text>
</comment>
<organism evidence="1 2">
    <name type="scientific">Natronocalculus amylovorans</name>
    <dbReference type="NCBI Taxonomy" id="2917812"/>
    <lineage>
        <taxon>Archaea</taxon>
        <taxon>Methanobacteriati</taxon>
        <taxon>Methanobacteriota</taxon>
        <taxon>Stenosarchaea group</taxon>
        <taxon>Halobacteria</taxon>
        <taxon>Halobacteriales</taxon>
        <taxon>Haloferacaceae</taxon>
        <taxon>Natronocalculus</taxon>
    </lineage>
</organism>
<dbReference type="Proteomes" id="UP001203207">
    <property type="component" value="Unassembled WGS sequence"/>
</dbReference>
<reference evidence="1" key="2">
    <citation type="submission" date="2022-02" db="EMBL/GenBank/DDBJ databases">
        <authorList>
            <person name="Elcheninov A.G."/>
            <person name="Sorokin D.Y."/>
            <person name="Kublanov I.V."/>
        </authorList>
    </citation>
    <scope>NUCLEOTIDE SEQUENCE</scope>
    <source>
        <strain evidence="1">AArc-St2</strain>
    </source>
</reference>
<name>A0AAE3G035_9EURY</name>
<dbReference type="AlphaFoldDB" id="A0AAE3G035"/>
<dbReference type="EMBL" id="JAKRVX010000009">
    <property type="protein sequence ID" value="MCL9818301.1"/>
    <property type="molecule type" value="Genomic_DNA"/>
</dbReference>
<protein>
    <submittedName>
        <fullName evidence="1">Uncharacterized protein</fullName>
    </submittedName>
</protein>